<dbReference type="InterPro" id="IPR003661">
    <property type="entry name" value="HisK_dim/P_dom"/>
</dbReference>
<keyword evidence="5" id="KW-0597">Phosphoprotein</keyword>
<dbReference type="SUPFAM" id="SSF55874">
    <property type="entry name" value="ATPase domain of HSP90 chaperone/DNA topoisomerase II/histidine kinase"/>
    <property type="match status" value="1"/>
</dbReference>
<dbReference type="PROSITE" id="PS50885">
    <property type="entry name" value="HAMP"/>
    <property type="match status" value="1"/>
</dbReference>
<dbReference type="GO" id="GO:0005524">
    <property type="term" value="F:ATP binding"/>
    <property type="evidence" value="ECO:0007669"/>
    <property type="project" value="UniProtKB-KW"/>
</dbReference>
<keyword evidence="12" id="KW-0902">Two-component regulatory system</keyword>
<keyword evidence="14 17" id="KW-0472">Membrane</keyword>
<dbReference type="PANTHER" id="PTHR45528">
    <property type="entry name" value="SENSOR HISTIDINE KINASE CPXA"/>
    <property type="match status" value="1"/>
</dbReference>
<dbReference type="InterPro" id="IPR003660">
    <property type="entry name" value="HAMP_dom"/>
</dbReference>
<dbReference type="RefSeq" id="WP_204729792.1">
    <property type="nucleotide sequence ID" value="NZ_JAFBDK010000010.1"/>
</dbReference>
<dbReference type="PRINTS" id="PR00344">
    <property type="entry name" value="BCTRLSENSOR"/>
</dbReference>
<keyword evidence="13" id="KW-0843">Virulence</keyword>
<dbReference type="Pfam" id="PF02518">
    <property type="entry name" value="HATPase_c"/>
    <property type="match status" value="1"/>
</dbReference>
<sequence>MNLYVKFIWFTFTTMLVSSLIGFLVMNVYYDLNLKDANNDKNMGILIEVAEQLESGSGQPAETLSLLGDAGYQFYLTGNGRSEFYGGEYRERTLSEDVISSVLNGEQYHGISEFPRSAFITGFFANELRNTVGVPVTIDGADYALFMRPDIGLLFQELHWLFAGLAAGIILLSFLLMMIVARLLTRPIVQLTEAAEQMERESFDLPLKVKRRDEIGRLAERFTAMRTQIARSIQKREEFVHHVSHDIQSPLHRIQSTLSLLEKEPSTESERQNYYGMIREETAQISSLTKQLLILASFSEEDSLSEKVKVRTQLTAIIERLRYLFDEKGLAVAADLEHATVRGNGVLLQNVWENLLTNAIKYSHDGGLIEVTCRAGQGHVEIIIKDEGIGMTETQAAQVFDRFYRADEARSEKGSGLGLSIVKEIIDLHGGTVRIESARGQGTTVKVRL</sequence>
<dbReference type="Gene3D" id="3.30.565.10">
    <property type="entry name" value="Histidine kinase-like ATPase, C-terminal domain"/>
    <property type="match status" value="1"/>
</dbReference>
<evidence type="ECO:0000256" key="6">
    <source>
        <dbReference type="ARBA" id="ARBA00022679"/>
    </source>
</evidence>
<feature type="domain" description="HAMP" evidence="19">
    <location>
        <begin position="182"/>
        <end position="234"/>
    </location>
</feature>
<keyword evidence="4" id="KW-1003">Cell membrane</keyword>
<comment type="caution">
    <text evidence="20">The sequence shown here is derived from an EMBL/GenBank/DDBJ whole genome shotgun (WGS) entry which is preliminary data.</text>
</comment>
<dbReference type="CDD" id="cd00082">
    <property type="entry name" value="HisKA"/>
    <property type="match status" value="1"/>
</dbReference>
<dbReference type="SMART" id="SM00304">
    <property type="entry name" value="HAMP"/>
    <property type="match status" value="1"/>
</dbReference>
<feature type="transmembrane region" description="Helical" evidence="17">
    <location>
        <begin position="7"/>
        <end position="30"/>
    </location>
</feature>
<comment type="catalytic activity">
    <reaction evidence="1">
        <text>ATP + protein L-histidine = ADP + protein N-phospho-L-histidine.</text>
        <dbReference type="EC" id="2.7.13.3"/>
    </reaction>
</comment>
<dbReference type="SMART" id="SM00387">
    <property type="entry name" value="HATPase_c"/>
    <property type="match status" value="1"/>
</dbReference>
<dbReference type="PANTHER" id="PTHR45528:SF11">
    <property type="entry name" value="HISTIDINE KINASE"/>
    <property type="match status" value="1"/>
</dbReference>
<feature type="domain" description="Histidine kinase" evidence="18">
    <location>
        <begin position="242"/>
        <end position="449"/>
    </location>
</feature>
<feature type="transmembrane region" description="Helical" evidence="17">
    <location>
        <begin position="158"/>
        <end position="181"/>
    </location>
</feature>
<keyword evidence="11 17" id="KW-1133">Transmembrane helix</keyword>
<protein>
    <recommendedName>
        <fullName evidence="16">Heme sensor protein HssS</fullName>
        <ecNumber evidence="3">2.7.13.3</ecNumber>
    </recommendedName>
</protein>
<dbReference type="InterPro" id="IPR036097">
    <property type="entry name" value="HisK_dim/P_sf"/>
</dbReference>
<comment type="function">
    <text evidence="15">Member of the two-component regulatory system HssS/HssR involved in intracellular heme homeostasis and tempering of staphylococcal virulence. HssS functions as a heme sensor histidine kinase which is autophosphorylated at a histidine residue and transfers its phosphate group to an aspartate residue of HssR. HssR/HssS activates the expression of hrtAB, an efflux pump, in response to extracellular heme, hemin, hemoglobin or blood.</text>
</comment>
<dbReference type="Pfam" id="PF00672">
    <property type="entry name" value="HAMP"/>
    <property type="match status" value="1"/>
</dbReference>
<dbReference type="SUPFAM" id="SSF158472">
    <property type="entry name" value="HAMP domain-like"/>
    <property type="match status" value="1"/>
</dbReference>
<keyword evidence="6" id="KW-0808">Transferase</keyword>
<dbReference type="Gene3D" id="6.10.340.10">
    <property type="match status" value="1"/>
</dbReference>
<evidence type="ECO:0000256" key="5">
    <source>
        <dbReference type="ARBA" id="ARBA00022553"/>
    </source>
</evidence>
<evidence type="ECO:0000256" key="13">
    <source>
        <dbReference type="ARBA" id="ARBA00023026"/>
    </source>
</evidence>
<evidence type="ECO:0000256" key="17">
    <source>
        <dbReference type="SAM" id="Phobius"/>
    </source>
</evidence>
<evidence type="ECO:0000256" key="15">
    <source>
        <dbReference type="ARBA" id="ARBA00037219"/>
    </source>
</evidence>
<dbReference type="Gene3D" id="1.10.287.130">
    <property type="match status" value="1"/>
</dbReference>
<evidence type="ECO:0000256" key="1">
    <source>
        <dbReference type="ARBA" id="ARBA00000085"/>
    </source>
</evidence>
<evidence type="ECO:0000256" key="2">
    <source>
        <dbReference type="ARBA" id="ARBA00004651"/>
    </source>
</evidence>
<dbReference type="InterPro" id="IPR004358">
    <property type="entry name" value="Sig_transdc_His_kin-like_C"/>
</dbReference>
<dbReference type="Pfam" id="PF00512">
    <property type="entry name" value="HisKA"/>
    <property type="match status" value="1"/>
</dbReference>
<keyword evidence="7 17" id="KW-0812">Transmembrane</keyword>
<dbReference type="Proteomes" id="UP001597561">
    <property type="component" value="Unassembled WGS sequence"/>
</dbReference>
<evidence type="ECO:0000313" key="20">
    <source>
        <dbReference type="EMBL" id="MFD2912778.1"/>
    </source>
</evidence>
<gene>
    <name evidence="20" type="ORF">ACFS5P_12895</name>
</gene>
<keyword evidence="9" id="KW-0418">Kinase</keyword>
<dbReference type="InterPro" id="IPR005467">
    <property type="entry name" value="His_kinase_dom"/>
</dbReference>
<evidence type="ECO:0000256" key="14">
    <source>
        <dbReference type="ARBA" id="ARBA00023136"/>
    </source>
</evidence>
<proteinExistence type="predicted"/>
<dbReference type="InterPro" id="IPR003594">
    <property type="entry name" value="HATPase_dom"/>
</dbReference>
<evidence type="ECO:0000256" key="4">
    <source>
        <dbReference type="ARBA" id="ARBA00022475"/>
    </source>
</evidence>
<dbReference type="EMBL" id="JBHUPG010000023">
    <property type="protein sequence ID" value="MFD2912778.1"/>
    <property type="molecule type" value="Genomic_DNA"/>
</dbReference>
<comment type="subcellular location">
    <subcellularLocation>
        <location evidence="2">Cell membrane</location>
        <topology evidence="2">Multi-pass membrane protein</topology>
    </subcellularLocation>
</comment>
<accession>A0ABW5ZIP7</accession>
<dbReference type="CDD" id="cd06225">
    <property type="entry name" value="HAMP"/>
    <property type="match status" value="1"/>
</dbReference>
<keyword evidence="10 20" id="KW-0067">ATP-binding</keyword>
<dbReference type="InterPro" id="IPR050398">
    <property type="entry name" value="HssS/ArlS-like"/>
</dbReference>
<evidence type="ECO:0000256" key="16">
    <source>
        <dbReference type="ARBA" id="ARBA00040841"/>
    </source>
</evidence>
<evidence type="ECO:0000259" key="18">
    <source>
        <dbReference type="PROSITE" id="PS50109"/>
    </source>
</evidence>
<dbReference type="InterPro" id="IPR036890">
    <property type="entry name" value="HATPase_C_sf"/>
</dbReference>
<keyword evidence="8" id="KW-0547">Nucleotide-binding</keyword>
<evidence type="ECO:0000256" key="10">
    <source>
        <dbReference type="ARBA" id="ARBA00022840"/>
    </source>
</evidence>
<dbReference type="EC" id="2.7.13.3" evidence="3"/>
<evidence type="ECO:0000256" key="7">
    <source>
        <dbReference type="ARBA" id="ARBA00022692"/>
    </source>
</evidence>
<keyword evidence="21" id="KW-1185">Reference proteome</keyword>
<evidence type="ECO:0000256" key="3">
    <source>
        <dbReference type="ARBA" id="ARBA00012438"/>
    </source>
</evidence>
<organism evidence="20 21">
    <name type="scientific">Jeotgalibacillus terrae</name>
    <dbReference type="NCBI Taxonomy" id="587735"/>
    <lineage>
        <taxon>Bacteria</taxon>
        <taxon>Bacillati</taxon>
        <taxon>Bacillota</taxon>
        <taxon>Bacilli</taxon>
        <taxon>Bacillales</taxon>
        <taxon>Caryophanaceae</taxon>
        <taxon>Jeotgalibacillus</taxon>
    </lineage>
</organism>
<reference evidence="21" key="1">
    <citation type="journal article" date="2019" name="Int. J. Syst. Evol. Microbiol.">
        <title>The Global Catalogue of Microorganisms (GCM) 10K type strain sequencing project: providing services to taxonomists for standard genome sequencing and annotation.</title>
        <authorList>
            <consortium name="The Broad Institute Genomics Platform"/>
            <consortium name="The Broad Institute Genome Sequencing Center for Infectious Disease"/>
            <person name="Wu L."/>
            <person name="Ma J."/>
        </authorList>
    </citation>
    <scope>NUCLEOTIDE SEQUENCE [LARGE SCALE GENOMIC DNA]</scope>
    <source>
        <strain evidence="21">KCTC 13528</strain>
    </source>
</reference>
<evidence type="ECO:0000256" key="9">
    <source>
        <dbReference type="ARBA" id="ARBA00022777"/>
    </source>
</evidence>
<name>A0ABW5ZIP7_9BACL</name>
<dbReference type="SMART" id="SM00388">
    <property type="entry name" value="HisKA"/>
    <property type="match status" value="1"/>
</dbReference>
<evidence type="ECO:0000259" key="19">
    <source>
        <dbReference type="PROSITE" id="PS50885"/>
    </source>
</evidence>
<dbReference type="CDD" id="cd00075">
    <property type="entry name" value="HATPase"/>
    <property type="match status" value="1"/>
</dbReference>
<dbReference type="PROSITE" id="PS50109">
    <property type="entry name" value="HIS_KIN"/>
    <property type="match status" value="1"/>
</dbReference>
<dbReference type="SUPFAM" id="SSF47384">
    <property type="entry name" value="Homodimeric domain of signal transducing histidine kinase"/>
    <property type="match status" value="1"/>
</dbReference>
<evidence type="ECO:0000256" key="12">
    <source>
        <dbReference type="ARBA" id="ARBA00023012"/>
    </source>
</evidence>
<evidence type="ECO:0000313" key="21">
    <source>
        <dbReference type="Proteomes" id="UP001597561"/>
    </source>
</evidence>
<evidence type="ECO:0000256" key="11">
    <source>
        <dbReference type="ARBA" id="ARBA00022989"/>
    </source>
</evidence>
<evidence type="ECO:0000256" key="8">
    <source>
        <dbReference type="ARBA" id="ARBA00022741"/>
    </source>
</evidence>